<dbReference type="Pfam" id="PF08634">
    <property type="entry name" value="Pet127"/>
    <property type="match status" value="1"/>
</dbReference>
<dbReference type="InterPro" id="IPR013943">
    <property type="entry name" value="Pet127"/>
</dbReference>
<feature type="region of interest" description="Disordered" evidence="1">
    <location>
        <begin position="54"/>
        <end position="93"/>
    </location>
</feature>
<evidence type="ECO:0000256" key="1">
    <source>
        <dbReference type="SAM" id="MobiDB-lite"/>
    </source>
</evidence>
<accession>A0A0L0NZF4</accession>
<sequence length="708" mass="81891">MLRRYPITYHGNQFSRTFFVHSALLKRAPSTTKISKILRGNRNLKVRKHELKNYDEESASPKKVDTSYRSQLHEKVLPRDVQEPKKKQNSKLDDWLARVSHGSSSPAKQKLEAAIPLDPRKVPHLAHALERVLFSPGVHFFKDPRTQHYNFTPYLENIVKYEDFDFNRILSFVTVSKDQALLEQSIKSNKKYYSSTSSMTLALTQFYLFLNNYGSEVGARSTRFEFPRFTRTVLDLPASVIVLPKGENPASKETIYAVSSDKSADTEILLSAMGHCLEAFLTTSEEDFKQYLVDSPASEKKNQQDQNVYNYLAYGKFLMRSQLDCYDPRLPGNGTFDLKTRAVCAVRQDRASDASKNTYQIWRQVGDFESFSREYRDLIRSGALLKYGFQARIGQMDGIFVAYHNVNTFFGFQYLPLEDIDRVFYNDLAVMRSIVEKKVKQNKVTLPEDRLPSQLAELQFKASLDIWLDLMDRVVKDLNKLGYKNSTFRLILKRVQHPLSTRKKVHREKEHSELRVYVVPLTSAQEQELQSFSTNFKTSFREKITEDQRRQNLQEFQRQLHKLNMSLIEKAPLLGYRVTADHYLGGRLVKQQHVYPSHEKDEWQVKYRIHGALSNKTGVTENAVVKQGYEEVLKKVSSMLTSSMQPAGRPDKLAPNKPLLIDELRYFTRVGKLRQENWKSLKKSVIHPKKVGRKVQPKSPSSDKVVSA</sequence>
<dbReference type="Proteomes" id="UP000037122">
    <property type="component" value="Unassembled WGS sequence"/>
</dbReference>
<dbReference type="VEuPathDB" id="FungiDB:B9J08_005299"/>
<evidence type="ECO:0000313" key="2">
    <source>
        <dbReference type="EMBL" id="KND99511.1"/>
    </source>
</evidence>
<organism evidence="2 3">
    <name type="scientific">Candidozyma auris</name>
    <name type="common">Yeast</name>
    <name type="synonym">Candida auris</name>
    <dbReference type="NCBI Taxonomy" id="498019"/>
    <lineage>
        <taxon>Eukaryota</taxon>
        <taxon>Fungi</taxon>
        <taxon>Dikarya</taxon>
        <taxon>Ascomycota</taxon>
        <taxon>Saccharomycotina</taxon>
        <taxon>Pichiomycetes</taxon>
        <taxon>Metschnikowiaceae</taxon>
        <taxon>Candidozyma</taxon>
    </lineage>
</organism>
<dbReference type="VEuPathDB" id="FungiDB:CJJ07_004854"/>
<protein>
    <submittedName>
        <fullName evidence="2">Uncharacterized protein</fullName>
    </submittedName>
</protein>
<name>A0A0L0NZF4_CANAR</name>
<dbReference type="PANTHER" id="PTHR31014">
    <property type="entry name" value="MITOCHONDRIAL TRANSLATION SYSTEM COMPONENT PET127-RELATED"/>
    <property type="match status" value="1"/>
</dbReference>
<reference evidence="3" key="1">
    <citation type="journal article" date="2015" name="BMC Genomics">
        <title>Draft genome of a commonly misdiagnosed multidrug resistant pathogen Candida auris.</title>
        <authorList>
            <person name="Chatterjee S."/>
            <person name="Alampalli S.V."/>
            <person name="Nageshan R.K."/>
            <person name="Chettiar S.T."/>
            <person name="Joshi S."/>
            <person name="Tatu U.S."/>
        </authorList>
    </citation>
    <scope>NUCLEOTIDE SEQUENCE [LARGE SCALE GENOMIC DNA]</scope>
    <source>
        <strain evidence="3">6684</strain>
    </source>
</reference>
<feature type="compositionally biased region" description="Polar residues" evidence="1">
    <location>
        <begin position="698"/>
        <end position="708"/>
    </location>
</feature>
<feature type="region of interest" description="Disordered" evidence="1">
    <location>
        <begin position="688"/>
        <end position="708"/>
    </location>
</feature>
<dbReference type="PANTHER" id="PTHR31014:SF0">
    <property type="entry name" value="MITOCHONDRIAL TRANSLATION SYSTEM COMPONENT PET127-RELATED"/>
    <property type="match status" value="1"/>
</dbReference>
<dbReference type="GO" id="GO:0005740">
    <property type="term" value="C:mitochondrial envelope"/>
    <property type="evidence" value="ECO:0007669"/>
    <property type="project" value="TreeGrafter"/>
</dbReference>
<proteinExistence type="predicted"/>
<evidence type="ECO:0000313" key="3">
    <source>
        <dbReference type="Proteomes" id="UP000037122"/>
    </source>
</evidence>
<dbReference type="VEuPathDB" id="FungiDB:CJI96_0004086"/>
<dbReference type="EMBL" id="LGST01000023">
    <property type="protein sequence ID" value="KND99511.1"/>
    <property type="molecule type" value="Genomic_DNA"/>
</dbReference>
<dbReference type="VEuPathDB" id="FungiDB:CJI97_005383"/>
<dbReference type="VEuPathDB" id="FungiDB:CJJ09_004057"/>
<gene>
    <name evidence="2" type="ORF">QG37_03652</name>
</gene>
<comment type="caution">
    <text evidence="2">The sequence shown here is derived from an EMBL/GenBank/DDBJ whole genome shotgun (WGS) entry which is preliminary data.</text>
</comment>
<dbReference type="AlphaFoldDB" id="A0A0L0NZF4"/>
<dbReference type="VEuPathDB" id="FungiDB:QG37_03652"/>
<dbReference type="GO" id="GO:0000964">
    <property type="term" value="P:mitochondrial RNA 5'-end processing"/>
    <property type="evidence" value="ECO:0007669"/>
    <property type="project" value="TreeGrafter"/>
</dbReference>